<evidence type="ECO:0000313" key="3">
    <source>
        <dbReference type="Proteomes" id="UP000503222"/>
    </source>
</evidence>
<dbReference type="KEGG" id="spii:G7077_01470"/>
<feature type="transmembrane region" description="Helical" evidence="1">
    <location>
        <begin position="97"/>
        <end position="115"/>
    </location>
</feature>
<evidence type="ECO:0000313" key="2">
    <source>
        <dbReference type="EMBL" id="QIK77781.1"/>
    </source>
</evidence>
<feature type="transmembrane region" description="Helical" evidence="1">
    <location>
        <begin position="163"/>
        <end position="185"/>
    </location>
</feature>
<gene>
    <name evidence="2" type="ORF">G7077_01470</name>
</gene>
<dbReference type="Proteomes" id="UP000503222">
    <property type="component" value="Chromosome"/>
</dbReference>
<name>A0A6G7YM16_9SPHN</name>
<dbReference type="EMBL" id="CP049869">
    <property type="protein sequence ID" value="QIK77781.1"/>
    <property type="molecule type" value="Genomic_DNA"/>
</dbReference>
<feature type="transmembrane region" description="Helical" evidence="1">
    <location>
        <begin position="58"/>
        <end position="77"/>
    </location>
</feature>
<keyword evidence="1" id="KW-0472">Membrane</keyword>
<reference evidence="2 3" key="1">
    <citation type="submission" date="2020-03" db="EMBL/GenBank/DDBJ databases">
        <title>Sphingomonas sp. nov., isolated from fish.</title>
        <authorList>
            <person name="Hyun D.-W."/>
            <person name="Bae J.-W."/>
        </authorList>
    </citation>
    <scope>NUCLEOTIDE SEQUENCE [LARGE SCALE GENOMIC DNA]</scope>
    <source>
        <strain evidence="2 3">HDW15B</strain>
    </source>
</reference>
<sequence>MSRLAALIFRAARQIAGRKRSEWIDAMEAEAATLRGNSAPWAWGCLWSAIRDRAARDWWIATTLFLFPIILVAWRGYVFFSTASLLNKGVITDLAAVGFWIVSPFPLVLLLALLTRGTSGNTLIITSFLAMECFNPVMMWIYLDVSPLVWLGPNANWYKADPGITIKPLAGILLDGVVWFTAAWIGSRLRIKLAKLG</sequence>
<accession>A0A6G7YM16</accession>
<keyword evidence="1" id="KW-1133">Transmembrane helix</keyword>
<dbReference type="RefSeq" id="WP_166410176.1">
    <property type="nucleotide sequence ID" value="NZ_CP049869.1"/>
</dbReference>
<keyword evidence="1" id="KW-0812">Transmembrane</keyword>
<protein>
    <submittedName>
        <fullName evidence="2">Uncharacterized protein</fullName>
    </submittedName>
</protein>
<feature type="transmembrane region" description="Helical" evidence="1">
    <location>
        <begin position="122"/>
        <end position="143"/>
    </location>
</feature>
<evidence type="ECO:0000256" key="1">
    <source>
        <dbReference type="SAM" id="Phobius"/>
    </source>
</evidence>
<dbReference type="AlphaFoldDB" id="A0A6G7YM16"/>
<proteinExistence type="predicted"/>
<organism evidence="2 3">
    <name type="scientific">Sphingomonas piscis</name>
    <dbReference type="NCBI Taxonomy" id="2714943"/>
    <lineage>
        <taxon>Bacteria</taxon>
        <taxon>Pseudomonadati</taxon>
        <taxon>Pseudomonadota</taxon>
        <taxon>Alphaproteobacteria</taxon>
        <taxon>Sphingomonadales</taxon>
        <taxon>Sphingomonadaceae</taxon>
        <taxon>Sphingomonas</taxon>
    </lineage>
</organism>
<keyword evidence="3" id="KW-1185">Reference proteome</keyword>